<name>A0A2T0MYR3_9ACTN</name>
<sequence>MKHPVKSRAQSPEQSREQDREQDPAKSQGESPGTSPAESPVKAAVSTTMTSTTSTTTGNTGGTGGTGGGTTGTMTTTVLATVRTALRSALASMLPLPRRGGPAAQALLPLTERVPAMAAPCRMHPAVYAIEAAVIDWARRTGLRADPDVGYHRMAGRAFAEFDAAAAALFAQWLTWLFHLDDELDERSGPLEVFHGMLKGASRHPLEAAFADLWRVTSARMSDRWRARFAVGLQRQYDACRTEAENRAAGRMPTLEEYPALRRGTVGPYLYDLVEPCLRVEVPGWLHESEPWQRLVDACSDVTAWCNDVASRPKEHGDVHNFVVLAMRQLGLGERAATAWVLDRIAARCQDMSEAARRLPLDDLEPKAARDVSKVACAYLAAPRAHLDWLLESKRYA</sequence>
<evidence type="ECO:0000313" key="3">
    <source>
        <dbReference type="EMBL" id="PRX64349.1"/>
    </source>
</evidence>
<feature type="compositionally biased region" description="Polar residues" evidence="2">
    <location>
        <begin position="28"/>
        <end position="37"/>
    </location>
</feature>
<evidence type="ECO:0000313" key="4">
    <source>
        <dbReference type="Proteomes" id="UP000238312"/>
    </source>
</evidence>
<dbReference type="Pfam" id="PF19086">
    <property type="entry name" value="Terpene_syn_C_2"/>
    <property type="match status" value="1"/>
</dbReference>
<dbReference type="AlphaFoldDB" id="A0A2T0MYR3"/>
<organism evidence="3 4">
    <name type="scientific">Nonomuraea fuscirosea</name>
    <dbReference type="NCBI Taxonomy" id="1291556"/>
    <lineage>
        <taxon>Bacteria</taxon>
        <taxon>Bacillati</taxon>
        <taxon>Actinomycetota</taxon>
        <taxon>Actinomycetes</taxon>
        <taxon>Streptosporangiales</taxon>
        <taxon>Streptosporangiaceae</taxon>
        <taxon>Nonomuraea</taxon>
    </lineage>
</organism>
<protein>
    <submittedName>
        <fullName evidence="3">Uncharacterized protein</fullName>
    </submittedName>
</protein>
<dbReference type="SUPFAM" id="SSF48576">
    <property type="entry name" value="Terpenoid synthases"/>
    <property type="match status" value="1"/>
</dbReference>
<evidence type="ECO:0000256" key="2">
    <source>
        <dbReference type="SAM" id="MobiDB-lite"/>
    </source>
</evidence>
<dbReference type="Gene3D" id="1.10.600.10">
    <property type="entry name" value="Farnesyl Diphosphate Synthase"/>
    <property type="match status" value="1"/>
</dbReference>
<keyword evidence="1" id="KW-0456">Lyase</keyword>
<dbReference type="EMBL" id="PVNG01000009">
    <property type="protein sequence ID" value="PRX64349.1"/>
    <property type="molecule type" value="Genomic_DNA"/>
</dbReference>
<accession>A0A2T0MYR3</accession>
<dbReference type="GO" id="GO:0010333">
    <property type="term" value="F:terpene synthase activity"/>
    <property type="evidence" value="ECO:0007669"/>
    <property type="project" value="InterPro"/>
</dbReference>
<dbReference type="InterPro" id="IPR034686">
    <property type="entry name" value="Terpene_cyclase-like_2"/>
</dbReference>
<dbReference type="Proteomes" id="UP000238312">
    <property type="component" value="Unassembled WGS sequence"/>
</dbReference>
<evidence type="ECO:0000256" key="1">
    <source>
        <dbReference type="ARBA" id="ARBA00023239"/>
    </source>
</evidence>
<dbReference type="InterPro" id="IPR008949">
    <property type="entry name" value="Isoprenoid_synthase_dom_sf"/>
</dbReference>
<dbReference type="SFLD" id="SFLDS00005">
    <property type="entry name" value="Isoprenoid_Synthase_Type_I"/>
    <property type="match status" value="1"/>
</dbReference>
<comment type="caution">
    <text evidence="3">The sequence shown here is derived from an EMBL/GenBank/DDBJ whole genome shotgun (WGS) entry which is preliminary data.</text>
</comment>
<reference evidence="3 4" key="1">
    <citation type="submission" date="2018-03" db="EMBL/GenBank/DDBJ databases">
        <title>Genomic Encyclopedia of Type Strains, Phase III (KMG-III): the genomes of soil and plant-associated and newly described type strains.</title>
        <authorList>
            <person name="Whitman W."/>
        </authorList>
    </citation>
    <scope>NUCLEOTIDE SEQUENCE [LARGE SCALE GENOMIC DNA]</scope>
    <source>
        <strain evidence="3 4">CGMCC 4.7104</strain>
    </source>
</reference>
<feature type="compositionally biased region" description="Gly residues" evidence="2">
    <location>
        <begin position="59"/>
        <end position="71"/>
    </location>
</feature>
<gene>
    <name evidence="3" type="ORF">B0I32_109278</name>
</gene>
<feature type="compositionally biased region" description="Low complexity" evidence="2">
    <location>
        <begin position="47"/>
        <end position="58"/>
    </location>
</feature>
<proteinExistence type="predicted"/>
<keyword evidence="4" id="KW-1185">Reference proteome</keyword>
<feature type="region of interest" description="Disordered" evidence="2">
    <location>
        <begin position="1"/>
        <end position="74"/>
    </location>
</feature>
<dbReference type="SFLD" id="SFLDG01020">
    <property type="entry name" value="Terpene_Cyclase_Like_2"/>
    <property type="match status" value="1"/>
</dbReference>
<feature type="compositionally biased region" description="Basic and acidic residues" evidence="2">
    <location>
        <begin position="14"/>
        <end position="24"/>
    </location>
</feature>